<dbReference type="Proteomes" id="UP001152795">
    <property type="component" value="Unassembled WGS sequence"/>
</dbReference>
<name>A0A7D9D6Q7_PARCT</name>
<dbReference type="AlphaFoldDB" id="A0A7D9D6Q7"/>
<proteinExistence type="predicted"/>
<protein>
    <submittedName>
        <fullName evidence="1">Uncharacterized protein</fullName>
    </submittedName>
</protein>
<sequence>MATSTKTHYFETNAAEIRVVELLKKMIENGKLTYYRYTSITSTPFYDQRRESGEKKTIVRRGLKLCGVLQFKDRVSPSAARRLFAVKTIFLSALVTVRRPIVLVLMRLWVLCEYYDTHYSEIRCSNTPIGFGGKKTENEARYMKPYIMALSEYTQCKKDDFCYAHLTGARKICKYKMMLEKKLVKKQV</sequence>
<comment type="caution">
    <text evidence="1">The sequence shown here is derived from an EMBL/GenBank/DDBJ whole genome shotgun (WGS) entry which is preliminary data.</text>
</comment>
<evidence type="ECO:0000313" key="2">
    <source>
        <dbReference type="Proteomes" id="UP001152795"/>
    </source>
</evidence>
<gene>
    <name evidence="1" type="ORF">PACLA_8A062318</name>
</gene>
<organism evidence="1 2">
    <name type="scientific">Paramuricea clavata</name>
    <name type="common">Red gorgonian</name>
    <name type="synonym">Violescent sea-whip</name>
    <dbReference type="NCBI Taxonomy" id="317549"/>
    <lineage>
        <taxon>Eukaryota</taxon>
        <taxon>Metazoa</taxon>
        <taxon>Cnidaria</taxon>
        <taxon>Anthozoa</taxon>
        <taxon>Octocorallia</taxon>
        <taxon>Malacalcyonacea</taxon>
        <taxon>Plexauridae</taxon>
        <taxon>Paramuricea</taxon>
    </lineage>
</organism>
<keyword evidence="2" id="KW-1185">Reference proteome</keyword>
<dbReference type="EMBL" id="CACRXK020000106">
    <property type="protein sequence ID" value="CAB3978340.1"/>
    <property type="molecule type" value="Genomic_DNA"/>
</dbReference>
<reference evidence="1" key="1">
    <citation type="submission" date="2020-04" db="EMBL/GenBank/DDBJ databases">
        <authorList>
            <person name="Alioto T."/>
            <person name="Alioto T."/>
            <person name="Gomez Garrido J."/>
        </authorList>
    </citation>
    <scope>NUCLEOTIDE SEQUENCE</scope>
    <source>
        <strain evidence="1">A484AB</strain>
    </source>
</reference>
<accession>A0A7D9D6Q7</accession>
<evidence type="ECO:0000313" key="1">
    <source>
        <dbReference type="EMBL" id="CAB3978340.1"/>
    </source>
</evidence>